<gene>
    <name evidence="2" type="ORF">FHS42_000885</name>
</gene>
<organism evidence="2 3">
    <name type="scientific">Streptomyces zagrosensis</name>
    <dbReference type="NCBI Taxonomy" id="1042984"/>
    <lineage>
        <taxon>Bacteria</taxon>
        <taxon>Bacillati</taxon>
        <taxon>Actinomycetota</taxon>
        <taxon>Actinomycetes</taxon>
        <taxon>Kitasatosporales</taxon>
        <taxon>Streptomycetaceae</taxon>
        <taxon>Streptomyces</taxon>
    </lineage>
</organism>
<feature type="compositionally biased region" description="Polar residues" evidence="1">
    <location>
        <begin position="1"/>
        <end position="16"/>
    </location>
</feature>
<accession>A0A7W9Q575</accession>
<dbReference type="AlphaFoldDB" id="A0A7W9Q575"/>
<sequence length="207" mass="22954">MNSFEGLTVPDSTEPSEQPPLCAYEPPDDEPHAPDQWFIPARLPHTAEVGAGPNTRVMLSGWHVWRRSVTIRLEVFRRRIVHSTNSQDIGRSPAGALRCEMLFADGRRLTTLDQSSTPSPQNGTTPPTLRLEGGGEGGFHEHLVLHLSQLPPEGNLELFVEWLDEDIPEARTTFDATALRAAAEEAVEIWSDTDLPSARREEDSRAS</sequence>
<evidence type="ECO:0000256" key="1">
    <source>
        <dbReference type="SAM" id="MobiDB-lite"/>
    </source>
</evidence>
<comment type="caution">
    <text evidence="2">The sequence shown here is derived from an EMBL/GenBank/DDBJ whole genome shotgun (WGS) entry which is preliminary data.</text>
</comment>
<evidence type="ECO:0000313" key="2">
    <source>
        <dbReference type="EMBL" id="MBB5933859.1"/>
    </source>
</evidence>
<dbReference type="RefSeq" id="WP_184569180.1">
    <property type="nucleotide sequence ID" value="NZ_JACHJL010000002.1"/>
</dbReference>
<dbReference type="EMBL" id="JACHJL010000002">
    <property type="protein sequence ID" value="MBB5933859.1"/>
    <property type="molecule type" value="Genomic_DNA"/>
</dbReference>
<reference evidence="2 3" key="1">
    <citation type="submission" date="2020-08" db="EMBL/GenBank/DDBJ databases">
        <title>Genomic Encyclopedia of Type Strains, Phase III (KMG-III): the genomes of soil and plant-associated and newly described type strains.</title>
        <authorList>
            <person name="Whitman W."/>
        </authorList>
    </citation>
    <scope>NUCLEOTIDE SEQUENCE [LARGE SCALE GENOMIC DNA]</scope>
    <source>
        <strain evidence="2 3">CECT 8305</strain>
    </source>
</reference>
<dbReference type="Proteomes" id="UP000588098">
    <property type="component" value="Unassembled WGS sequence"/>
</dbReference>
<name>A0A7W9Q575_9ACTN</name>
<evidence type="ECO:0000313" key="3">
    <source>
        <dbReference type="Proteomes" id="UP000588098"/>
    </source>
</evidence>
<proteinExistence type="predicted"/>
<feature type="region of interest" description="Disordered" evidence="1">
    <location>
        <begin position="1"/>
        <end position="33"/>
    </location>
</feature>
<protein>
    <submittedName>
        <fullName evidence="2">Uncharacterized protein</fullName>
    </submittedName>
</protein>
<keyword evidence="3" id="KW-1185">Reference proteome</keyword>